<proteinExistence type="predicted"/>
<keyword evidence="3" id="KW-1185">Reference proteome</keyword>
<protein>
    <recommendedName>
        <fullName evidence="4">DUF3592 domain-containing protein</fullName>
    </recommendedName>
</protein>
<keyword evidence="1" id="KW-1133">Transmembrane helix</keyword>
<comment type="caution">
    <text evidence="2">The sequence shown here is derived from an EMBL/GenBank/DDBJ whole genome shotgun (WGS) entry which is preliminary data.</text>
</comment>
<evidence type="ECO:0000256" key="1">
    <source>
        <dbReference type="SAM" id="Phobius"/>
    </source>
</evidence>
<dbReference type="RefSeq" id="WP_238278480.1">
    <property type="nucleotide sequence ID" value="NZ_BPQL01000037.1"/>
</dbReference>
<organism evidence="2 3">
    <name type="scientific">Methylobacterium goesingense</name>
    <dbReference type="NCBI Taxonomy" id="243690"/>
    <lineage>
        <taxon>Bacteria</taxon>
        <taxon>Pseudomonadati</taxon>
        <taxon>Pseudomonadota</taxon>
        <taxon>Alphaproteobacteria</taxon>
        <taxon>Hyphomicrobiales</taxon>
        <taxon>Methylobacteriaceae</taxon>
        <taxon>Methylobacterium</taxon>
    </lineage>
</organism>
<gene>
    <name evidence="2" type="ORF">ABID43_001859</name>
</gene>
<sequence>MNLRFFGFFALGVICAAILIPSAMICWWAADRHIPVDVLNTEVVTPVVKPGGKLIIRQTIRYTRDCRGHVDRVMYDSATHRKWLADVDYERPPRGLGEHVVTFVEDVPSYFEPGPASYRAVPVYSCNLVHQYLWPLTRDETVIRFKVEGTPF</sequence>
<evidence type="ECO:0008006" key="4">
    <source>
        <dbReference type="Google" id="ProtNLM"/>
    </source>
</evidence>
<evidence type="ECO:0000313" key="3">
    <source>
        <dbReference type="Proteomes" id="UP001549145"/>
    </source>
</evidence>
<evidence type="ECO:0000313" key="2">
    <source>
        <dbReference type="EMBL" id="MET3692323.1"/>
    </source>
</evidence>
<dbReference type="Proteomes" id="UP001549145">
    <property type="component" value="Unassembled WGS sequence"/>
</dbReference>
<keyword evidence="1" id="KW-0812">Transmembrane</keyword>
<feature type="transmembrane region" description="Helical" evidence="1">
    <location>
        <begin position="6"/>
        <end position="30"/>
    </location>
</feature>
<dbReference type="EMBL" id="JBEPMM010000004">
    <property type="protein sequence ID" value="MET3692323.1"/>
    <property type="molecule type" value="Genomic_DNA"/>
</dbReference>
<keyword evidence="1" id="KW-0472">Membrane</keyword>
<name>A0ABV2L3B2_9HYPH</name>
<accession>A0ABV2L3B2</accession>
<reference evidence="2 3" key="1">
    <citation type="submission" date="2024-06" db="EMBL/GenBank/DDBJ databases">
        <title>Genomic Encyclopedia of Type Strains, Phase IV (KMG-IV): sequencing the most valuable type-strain genomes for metagenomic binning, comparative biology and taxonomic classification.</title>
        <authorList>
            <person name="Goeker M."/>
        </authorList>
    </citation>
    <scope>NUCLEOTIDE SEQUENCE [LARGE SCALE GENOMIC DNA]</scope>
    <source>
        <strain evidence="2 3">DSM 21331</strain>
    </source>
</reference>